<dbReference type="Pfam" id="PF03176">
    <property type="entry name" value="MMPL"/>
    <property type="match status" value="2"/>
</dbReference>
<keyword evidence="10" id="KW-1185">Reference proteome</keyword>
<evidence type="ECO:0000313" key="10">
    <source>
        <dbReference type="Proteomes" id="UP000318478"/>
    </source>
</evidence>
<comment type="subcellular location">
    <subcellularLocation>
        <location evidence="1">Cell membrane</location>
        <topology evidence="1">Multi-pass membrane protein</topology>
    </subcellularLocation>
</comment>
<protein>
    <submittedName>
        <fullName evidence="9">MMPL family protein</fullName>
    </submittedName>
</protein>
<feature type="transmembrane region" description="Helical" evidence="7">
    <location>
        <begin position="12"/>
        <end position="31"/>
    </location>
</feature>
<accession>A0A5C5YUQ6</accession>
<feature type="domain" description="Membrane transport protein MMPL" evidence="8">
    <location>
        <begin position="175"/>
        <end position="384"/>
    </location>
</feature>
<evidence type="ECO:0000256" key="7">
    <source>
        <dbReference type="SAM" id="Phobius"/>
    </source>
</evidence>
<comment type="caution">
    <text evidence="9">The sequence shown here is derived from an EMBL/GenBank/DDBJ whole genome shotgun (WGS) entry which is preliminary data.</text>
</comment>
<dbReference type="AlphaFoldDB" id="A0A5C5YUQ6"/>
<dbReference type="SUPFAM" id="SSF82866">
    <property type="entry name" value="Multidrug efflux transporter AcrB transmembrane domain"/>
    <property type="match status" value="2"/>
</dbReference>
<keyword evidence="3 7" id="KW-0812">Transmembrane</keyword>
<evidence type="ECO:0000256" key="1">
    <source>
        <dbReference type="ARBA" id="ARBA00004651"/>
    </source>
</evidence>
<gene>
    <name evidence="9" type="ORF">Pla123a_10780</name>
</gene>
<dbReference type="RefSeq" id="WP_231956335.1">
    <property type="nucleotide sequence ID" value="NZ_SJPO01000002.1"/>
</dbReference>
<keyword evidence="2" id="KW-1003">Cell membrane</keyword>
<feature type="transmembrane region" description="Helical" evidence="7">
    <location>
        <begin position="285"/>
        <end position="309"/>
    </location>
</feature>
<feature type="transmembrane region" description="Helical" evidence="7">
    <location>
        <begin position="329"/>
        <end position="349"/>
    </location>
</feature>
<dbReference type="PANTHER" id="PTHR33406">
    <property type="entry name" value="MEMBRANE PROTEIN MJ1562-RELATED"/>
    <property type="match status" value="1"/>
</dbReference>
<feature type="transmembrane region" description="Helical" evidence="7">
    <location>
        <begin position="893"/>
        <end position="917"/>
    </location>
</feature>
<sequence length="1010" mass="108400">MPQESFLARRSFGVSNWLLIAVATCFLLGFIPRGVKQSIKTNSNNAADWLPASYSESQDLLWFRDHFISAQFVLASWDGCTLGDTDKLRLLATKLRAAEVEGKPLFSKVITGPEMIETLTQEPARLPTRTAIKRLEGALIGPPKLGADGESLGADSRTTCLIAYLSSYSQESNLNMRTAVTAVQSIAADECGVKSEQLHLGGPPVDNITIDIEGEKTLRRLAILSGVVGLSLAFWFFRSVATTLAVFAVAGISAGASLAGVYYYSVVWESWLMQMDRPRIGTVDAILLSMPAVVYVLGLAGAIHLVNYYRDERDEHGIAGAVERAVRIGWGPCALAALTTAVGLGSLAGSDIVPIMKFGGFTALGVMVTVAILFTVLPVFLHVAPPKLRGDDHPDSSGHSGVLPPWAHRYVAFVTTRHGLVTAGCFGAMALLALGLPQIKTSVQLLKLLDPDVDLIHDYAWLEEHLGNLVPMEVVVALTPDQLKQADEDAVGPDGQYRMSMYERMHMAQRLERRVESLDEVSRALSAASFGPEEEGGNGIFNSRAISTTSRILEANRGQLVEYMREEITPEGEQPRELWRVSARVAALKDIDYGQFVNDLRDAVEPVLTTYTLRSQLVKQLHDEGAGLRGAKVCIVYQGEGEQPLDPSEPAGMFISVLDETGPGIRQLRMKVSPLSLNQLAGVDEQTRAASLKALAAQDAVVAPTAQAAAELAKLAPNLKVIAPLTGEEPGVPHPSVAFDRHSSLHAVYTGIVPLVYKTQRELLASLRESIGWATLLIAGVMMLLFRNIAGGVISMIPNVFPIIIVFGAIGWIGIKVDIGIMMTASVALGVAVDDTIHFLTWFRRHIREGHDRQTATRLAYERCAVAMVQTTLIAGLGLAVFATSTFTPTQQFGTLMITILGAALVGDLLMLPAILCGPLGWCFAPKALAVPDPDAPFVPAARPEHAAAVSEQGAARSTASPSTASPTTAAESPATSDTPADTPDGSQLAPSNAALRSKLQSLRRRETPR</sequence>
<evidence type="ECO:0000313" key="9">
    <source>
        <dbReference type="EMBL" id="TWT78287.1"/>
    </source>
</evidence>
<dbReference type="InterPro" id="IPR050545">
    <property type="entry name" value="Mycobact_MmpL"/>
</dbReference>
<feature type="transmembrane region" description="Helical" evidence="7">
    <location>
        <begin position="244"/>
        <end position="264"/>
    </location>
</feature>
<evidence type="ECO:0000256" key="4">
    <source>
        <dbReference type="ARBA" id="ARBA00022989"/>
    </source>
</evidence>
<feature type="transmembrane region" description="Helical" evidence="7">
    <location>
        <begin position="361"/>
        <end position="381"/>
    </location>
</feature>
<dbReference type="InterPro" id="IPR004869">
    <property type="entry name" value="MMPL_dom"/>
</dbReference>
<feature type="transmembrane region" description="Helical" evidence="7">
    <location>
        <begin position="821"/>
        <end position="843"/>
    </location>
</feature>
<dbReference type="PANTHER" id="PTHR33406:SF12">
    <property type="entry name" value="BLR2997 PROTEIN"/>
    <property type="match status" value="1"/>
</dbReference>
<evidence type="ECO:0000256" key="5">
    <source>
        <dbReference type="ARBA" id="ARBA00023136"/>
    </source>
</evidence>
<evidence type="ECO:0000256" key="6">
    <source>
        <dbReference type="SAM" id="MobiDB-lite"/>
    </source>
</evidence>
<dbReference type="EMBL" id="SJPO01000002">
    <property type="protein sequence ID" value="TWT78287.1"/>
    <property type="molecule type" value="Genomic_DNA"/>
</dbReference>
<reference evidence="9 10" key="1">
    <citation type="submission" date="2019-02" db="EMBL/GenBank/DDBJ databases">
        <title>Deep-cultivation of Planctomycetes and their phenomic and genomic characterization uncovers novel biology.</title>
        <authorList>
            <person name="Wiegand S."/>
            <person name="Jogler M."/>
            <person name="Boedeker C."/>
            <person name="Pinto D."/>
            <person name="Vollmers J."/>
            <person name="Rivas-Marin E."/>
            <person name="Kohn T."/>
            <person name="Peeters S.H."/>
            <person name="Heuer A."/>
            <person name="Rast P."/>
            <person name="Oberbeckmann S."/>
            <person name="Bunk B."/>
            <person name="Jeske O."/>
            <person name="Meyerdierks A."/>
            <person name="Storesund J.E."/>
            <person name="Kallscheuer N."/>
            <person name="Luecker S."/>
            <person name="Lage O.M."/>
            <person name="Pohl T."/>
            <person name="Merkel B.J."/>
            <person name="Hornburger P."/>
            <person name="Mueller R.-W."/>
            <person name="Bruemmer F."/>
            <person name="Labrenz M."/>
            <person name="Spormann A.M."/>
            <person name="Op Den Camp H."/>
            <person name="Overmann J."/>
            <person name="Amann R."/>
            <person name="Jetten M.S.M."/>
            <person name="Mascher T."/>
            <person name="Medema M.H."/>
            <person name="Devos D.P."/>
            <person name="Kaster A.-K."/>
            <person name="Ovreas L."/>
            <person name="Rohde M."/>
            <person name="Galperin M.Y."/>
            <person name="Jogler C."/>
        </authorList>
    </citation>
    <scope>NUCLEOTIDE SEQUENCE [LARGE SCALE GENOMIC DNA]</scope>
    <source>
        <strain evidence="9 10">Pla123a</strain>
    </source>
</reference>
<dbReference type="Gene3D" id="1.20.1640.10">
    <property type="entry name" value="Multidrug efflux transporter AcrB transmembrane domain"/>
    <property type="match status" value="2"/>
</dbReference>
<name>A0A5C5YUQ6_9BACT</name>
<organism evidence="9 10">
    <name type="scientific">Posidoniimonas polymericola</name>
    <dbReference type="NCBI Taxonomy" id="2528002"/>
    <lineage>
        <taxon>Bacteria</taxon>
        <taxon>Pseudomonadati</taxon>
        <taxon>Planctomycetota</taxon>
        <taxon>Planctomycetia</taxon>
        <taxon>Pirellulales</taxon>
        <taxon>Lacipirellulaceae</taxon>
        <taxon>Posidoniimonas</taxon>
    </lineage>
</organism>
<evidence type="ECO:0000256" key="3">
    <source>
        <dbReference type="ARBA" id="ARBA00022692"/>
    </source>
</evidence>
<feature type="compositionally biased region" description="Low complexity" evidence="6">
    <location>
        <begin position="955"/>
        <end position="981"/>
    </location>
</feature>
<evidence type="ECO:0000259" key="8">
    <source>
        <dbReference type="Pfam" id="PF03176"/>
    </source>
</evidence>
<feature type="region of interest" description="Disordered" evidence="6">
    <location>
        <begin position="943"/>
        <end position="1010"/>
    </location>
</feature>
<feature type="transmembrane region" description="Helical" evidence="7">
    <location>
        <begin position="793"/>
        <end position="815"/>
    </location>
</feature>
<dbReference type="GO" id="GO:0005886">
    <property type="term" value="C:plasma membrane"/>
    <property type="evidence" value="ECO:0007669"/>
    <property type="project" value="UniProtKB-SubCell"/>
</dbReference>
<feature type="domain" description="Membrane transport protein MMPL" evidence="8">
    <location>
        <begin position="755"/>
        <end position="916"/>
    </location>
</feature>
<keyword evidence="4 7" id="KW-1133">Transmembrane helix</keyword>
<evidence type="ECO:0000256" key="2">
    <source>
        <dbReference type="ARBA" id="ARBA00022475"/>
    </source>
</evidence>
<feature type="transmembrane region" description="Helical" evidence="7">
    <location>
        <begin position="221"/>
        <end position="238"/>
    </location>
</feature>
<dbReference type="Proteomes" id="UP000318478">
    <property type="component" value="Unassembled WGS sequence"/>
</dbReference>
<keyword evidence="5 7" id="KW-0472">Membrane</keyword>
<feature type="transmembrane region" description="Helical" evidence="7">
    <location>
        <begin position="770"/>
        <end position="786"/>
    </location>
</feature>
<proteinExistence type="predicted"/>
<feature type="transmembrane region" description="Helical" evidence="7">
    <location>
        <begin position="864"/>
        <end position="887"/>
    </location>
</feature>